<dbReference type="Gene3D" id="3.40.50.300">
    <property type="entry name" value="P-loop containing nucleotide triphosphate hydrolases"/>
    <property type="match status" value="1"/>
</dbReference>
<dbReference type="EMBL" id="BJWL01000006">
    <property type="protein sequence ID" value="GFY88556.1"/>
    <property type="molecule type" value="Genomic_DNA"/>
</dbReference>
<feature type="compositionally biased region" description="Low complexity" evidence="1">
    <location>
        <begin position="1"/>
        <end position="31"/>
    </location>
</feature>
<dbReference type="AlphaFoldDB" id="A0A7J0EQT9"/>
<name>A0A7J0EQT9_9ERIC</name>
<accession>A0A7J0EQT9</accession>
<gene>
    <name evidence="3" type="ORF">Acr_06g0004960</name>
</gene>
<evidence type="ECO:0000259" key="2">
    <source>
        <dbReference type="Pfam" id="PF24899"/>
    </source>
</evidence>
<keyword evidence="3" id="KW-0347">Helicase</keyword>
<keyword evidence="4" id="KW-1185">Reference proteome</keyword>
<dbReference type="OrthoDB" id="5600252at2759"/>
<dbReference type="Proteomes" id="UP000585474">
    <property type="component" value="Unassembled WGS sequence"/>
</dbReference>
<evidence type="ECO:0000313" key="4">
    <source>
        <dbReference type="Proteomes" id="UP000585474"/>
    </source>
</evidence>
<keyword evidence="3" id="KW-0378">Hydrolase</keyword>
<keyword evidence="3" id="KW-0547">Nucleotide-binding</keyword>
<dbReference type="GO" id="GO:0004386">
    <property type="term" value="F:helicase activity"/>
    <property type="evidence" value="ECO:0007669"/>
    <property type="project" value="UniProtKB-KW"/>
</dbReference>
<dbReference type="InterPro" id="IPR056890">
    <property type="entry name" value="UBA_DHX29-like"/>
</dbReference>
<dbReference type="InterPro" id="IPR027417">
    <property type="entry name" value="P-loop_NTPase"/>
</dbReference>
<feature type="domain" description="ATP-dependent RNA helicase DHX29-like UBA" evidence="2">
    <location>
        <begin position="208"/>
        <end position="236"/>
    </location>
</feature>
<dbReference type="GO" id="GO:0016787">
    <property type="term" value="F:hydrolase activity"/>
    <property type="evidence" value="ECO:0007669"/>
    <property type="project" value="UniProtKB-KW"/>
</dbReference>
<dbReference type="Pfam" id="PF24899">
    <property type="entry name" value="UBA_DHX29"/>
    <property type="match status" value="1"/>
</dbReference>
<dbReference type="SUPFAM" id="SSF52540">
    <property type="entry name" value="P-loop containing nucleoside triphosphate hydrolases"/>
    <property type="match status" value="1"/>
</dbReference>
<evidence type="ECO:0000256" key="1">
    <source>
        <dbReference type="SAM" id="MobiDB-lite"/>
    </source>
</evidence>
<proteinExistence type="predicted"/>
<evidence type="ECO:0000313" key="3">
    <source>
        <dbReference type="EMBL" id="GFY88556.1"/>
    </source>
</evidence>
<feature type="region of interest" description="Disordered" evidence="1">
    <location>
        <begin position="1"/>
        <end position="39"/>
    </location>
</feature>
<sequence length="775" mass="85041">MAPKKQQQQQKSSSSSSKGKPQSSSSSTGPKLQITAENENRLRRLLLNSGRSALSPLAQNPAEDSLPRAQKAKKLRSLYEKLSCEGFSDDQIERALSALKVCQSSALVLNLMAMQPMLLVKSQSSYSSWTGRKLQIRAENKNSLCWLLLNTSRSVLLRPVSCWRFSVQSPEGQGSLVLNPAEDSLFRAQKAKKVLSLAKASPKCTLSALKESASFEAALDWLCLNLPGNELPQKFSTGTSLYMNGGGAVGIVSTAREDWSPSVDSSAKIQEETPEITFRIKGHSEDDTLDPCQPSQADWIRKYMEEQEEDESETWDTDSVDKHLVVEVPEPRVSSDSLVKEYHRARLEAINAKERGDKNGQQQAGQIIRKLKQEISALGLSDDILASGQESSSFCAYEDVSYSSMPSQQTEPVALWNEKCDTASVLHAVESKLNVEVEGGCTSTDVSSEQNFVTVPVQALEEGPGDVELGNFFLEDASSSDIIPPEVVNLQKKEKVRELSSEKNLEKLEGIWKKGDPRKIPKAVLQQLCHKSGWEAPKYNKVLGKENNSSYAVSILRKASGRGKSRKAGGLVTIQLPSHVQPSESPEGSNEVAAAVADSGDVVDAQNQVAAFALYRLYPDLPVYLLITEPYASLILCWQEGESSINLGDSEEDRRSGFVDSLLKADGSESVASVDVLSGSIQEKFQEPLVQENVDSTSVVADLPAKSPSYHKEAESYRLRQELENRNRTKRYKCMLESRAALPIAELKGDILRLLKENNFLVVCGETGSGKTTQV</sequence>
<reference evidence="3 4" key="1">
    <citation type="submission" date="2019-07" db="EMBL/GenBank/DDBJ databases">
        <title>De Novo Assembly of kiwifruit Actinidia rufa.</title>
        <authorList>
            <person name="Sugita-Konishi S."/>
            <person name="Sato K."/>
            <person name="Mori E."/>
            <person name="Abe Y."/>
            <person name="Kisaki G."/>
            <person name="Hamano K."/>
            <person name="Suezawa K."/>
            <person name="Otani M."/>
            <person name="Fukuda T."/>
            <person name="Manabe T."/>
            <person name="Gomi K."/>
            <person name="Tabuchi M."/>
            <person name="Akimitsu K."/>
            <person name="Kataoka I."/>
        </authorList>
    </citation>
    <scope>NUCLEOTIDE SEQUENCE [LARGE SCALE GENOMIC DNA]</scope>
    <source>
        <strain evidence="4">cv. Fuchu</strain>
    </source>
</reference>
<comment type="caution">
    <text evidence="3">The sequence shown here is derived from an EMBL/GenBank/DDBJ whole genome shotgun (WGS) entry which is preliminary data.</text>
</comment>
<keyword evidence="3" id="KW-0067">ATP-binding</keyword>
<protein>
    <submittedName>
        <fullName evidence="3">RNA helicase family protein</fullName>
    </submittedName>
</protein>
<organism evidence="3 4">
    <name type="scientific">Actinidia rufa</name>
    <dbReference type="NCBI Taxonomy" id="165716"/>
    <lineage>
        <taxon>Eukaryota</taxon>
        <taxon>Viridiplantae</taxon>
        <taxon>Streptophyta</taxon>
        <taxon>Embryophyta</taxon>
        <taxon>Tracheophyta</taxon>
        <taxon>Spermatophyta</taxon>
        <taxon>Magnoliopsida</taxon>
        <taxon>eudicotyledons</taxon>
        <taxon>Gunneridae</taxon>
        <taxon>Pentapetalae</taxon>
        <taxon>asterids</taxon>
        <taxon>Ericales</taxon>
        <taxon>Actinidiaceae</taxon>
        <taxon>Actinidia</taxon>
    </lineage>
</organism>